<evidence type="ECO:0000313" key="2">
    <source>
        <dbReference type="EMBL" id="KAK0613389.1"/>
    </source>
</evidence>
<dbReference type="InterPro" id="IPR000719">
    <property type="entry name" value="Prot_kinase_dom"/>
</dbReference>
<dbReference type="GO" id="GO:0004672">
    <property type="term" value="F:protein kinase activity"/>
    <property type="evidence" value="ECO:0007669"/>
    <property type="project" value="InterPro"/>
</dbReference>
<proteinExistence type="predicted"/>
<evidence type="ECO:0000313" key="3">
    <source>
        <dbReference type="Proteomes" id="UP001175000"/>
    </source>
</evidence>
<gene>
    <name evidence="2" type="ORF">B0T14DRAFT_569447</name>
</gene>
<dbReference type="Gene3D" id="1.10.510.10">
    <property type="entry name" value="Transferase(Phosphotransferase) domain 1"/>
    <property type="match status" value="1"/>
</dbReference>
<reference evidence="2" key="1">
    <citation type="submission" date="2023-06" db="EMBL/GenBank/DDBJ databases">
        <title>Genome-scale phylogeny and comparative genomics of the fungal order Sordariales.</title>
        <authorList>
            <consortium name="Lawrence Berkeley National Laboratory"/>
            <person name="Hensen N."/>
            <person name="Bonometti L."/>
            <person name="Westerberg I."/>
            <person name="Brannstrom I.O."/>
            <person name="Guillou S."/>
            <person name="Cros-Aarteil S."/>
            <person name="Calhoun S."/>
            <person name="Haridas S."/>
            <person name="Kuo A."/>
            <person name="Mondo S."/>
            <person name="Pangilinan J."/>
            <person name="Riley R."/>
            <person name="Labutti K."/>
            <person name="Andreopoulos B."/>
            <person name="Lipzen A."/>
            <person name="Chen C."/>
            <person name="Yanf M."/>
            <person name="Daum C."/>
            <person name="Ng V."/>
            <person name="Clum A."/>
            <person name="Steindorff A."/>
            <person name="Ohm R."/>
            <person name="Martin F."/>
            <person name="Silar P."/>
            <person name="Natvig D."/>
            <person name="Lalanne C."/>
            <person name="Gautier V."/>
            <person name="Ament-Velasquez S.L."/>
            <person name="Kruys A."/>
            <person name="Hutchinson M.I."/>
            <person name="Powell A.J."/>
            <person name="Barry K."/>
            <person name="Miller A.N."/>
            <person name="Grigoriev I.V."/>
            <person name="Debuchy R."/>
            <person name="Gladieux P."/>
            <person name="Thoren M.H."/>
            <person name="Johannesson H."/>
        </authorList>
    </citation>
    <scope>NUCLEOTIDE SEQUENCE</scope>
    <source>
        <strain evidence="2">CBS 606.72</strain>
    </source>
</reference>
<organism evidence="2 3">
    <name type="scientific">Immersiella caudata</name>
    <dbReference type="NCBI Taxonomy" id="314043"/>
    <lineage>
        <taxon>Eukaryota</taxon>
        <taxon>Fungi</taxon>
        <taxon>Dikarya</taxon>
        <taxon>Ascomycota</taxon>
        <taxon>Pezizomycotina</taxon>
        <taxon>Sordariomycetes</taxon>
        <taxon>Sordariomycetidae</taxon>
        <taxon>Sordariales</taxon>
        <taxon>Lasiosphaeriaceae</taxon>
        <taxon>Immersiella</taxon>
    </lineage>
</organism>
<dbReference type="PROSITE" id="PS50011">
    <property type="entry name" value="PROTEIN_KINASE_DOM"/>
    <property type="match status" value="1"/>
</dbReference>
<dbReference type="EMBL" id="JAULSU010000006">
    <property type="protein sequence ID" value="KAK0613389.1"/>
    <property type="molecule type" value="Genomic_DNA"/>
</dbReference>
<protein>
    <recommendedName>
        <fullName evidence="1">Protein kinase domain-containing protein</fullName>
    </recommendedName>
</protein>
<sequence length="181" mass="20735">MDKLPDGRIFFPLPIPWYHYQTPVIVAGLEAEPEGGIFLKRPWLVPMFEHLSRFPPRSNIVRYHGCRARKGRIAAIQPGHVEGSNLFKRVRSNNPIEKDGILPKLASAVDYLHNNVSIAHNDIQPMNVMVSPDGPVWLDDPVDIAEPEMHDEVDYPADCKKCQDKMKDARHLKRKRDIEDI</sequence>
<keyword evidence="3" id="KW-1185">Reference proteome</keyword>
<feature type="domain" description="Protein kinase" evidence="1">
    <location>
        <begin position="1"/>
        <end position="181"/>
    </location>
</feature>
<comment type="caution">
    <text evidence="2">The sequence shown here is derived from an EMBL/GenBank/DDBJ whole genome shotgun (WGS) entry which is preliminary data.</text>
</comment>
<dbReference type="GO" id="GO:0005524">
    <property type="term" value="F:ATP binding"/>
    <property type="evidence" value="ECO:0007669"/>
    <property type="project" value="InterPro"/>
</dbReference>
<dbReference type="Proteomes" id="UP001175000">
    <property type="component" value="Unassembled WGS sequence"/>
</dbReference>
<evidence type="ECO:0000259" key="1">
    <source>
        <dbReference type="PROSITE" id="PS50011"/>
    </source>
</evidence>
<dbReference type="AlphaFoldDB" id="A0AA39WDH9"/>
<dbReference type="SUPFAM" id="SSF56112">
    <property type="entry name" value="Protein kinase-like (PK-like)"/>
    <property type="match status" value="1"/>
</dbReference>
<accession>A0AA39WDH9</accession>
<dbReference type="InterPro" id="IPR011009">
    <property type="entry name" value="Kinase-like_dom_sf"/>
</dbReference>
<name>A0AA39WDH9_9PEZI</name>